<dbReference type="AlphaFoldDB" id="A0A7W7QNJ6"/>
<dbReference type="EMBL" id="JACHJP010000003">
    <property type="protein sequence ID" value="MBB4916729.1"/>
    <property type="molecule type" value="Genomic_DNA"/>
</dbReference>
<sequence>MTAGRHEPSVYERIEAEENFQELRRRFRSWAFPMTAAFFAWYLLYVVLSGWARDFMGVKLFGNVNVALVLGLLQFVSTFWIAWAYSRYAERRLDPLAEEIRNGAEAERKSA</sequence>
<accession>A0A7W7QNJ6</accession>
<dbReference type="Pfam" id="PF04341">
    <property type="entry name" value="DUF485"/>
    <property type="match status" value="1"/>
</dbReference>
<feature type="transmembrane region" description="Helical" evidence="1">
    <location>
        <begin position="64"/>
        <end position="85"/>
    </location>
</feature>
<keyword evidence="3" id="KW-1185">Reference proteome</keyword>
<reference evidence="2 3" key="1">
    <citation type="submission" date="2020-08" db="EMBL/GenBank/DDBJ databases">
        <title>Genomic Encyclopedia of Type Strains, Phase III (KMG-III): the genomes of soil and plant-associated and newly described type strains.</title>
        <authorList>
            <person name="Whitman W."/>
        </authorList>
    </citation>
    <scope>NUCLEOTIDE SEQUENCE [LARGE SCALE GENOMIC DNA]</scope>
    <source>
        <strain evidence="2 3">CECT 8840</strain>
    </source>
</reference>
<dbReference type="RefSeq" id="WP_184716303.1">
    <property type="nucleotide sequence ID" value="NZ_JACHJP010000003.1"/>
</dbReference>
<evidence type="ECO:0000313" key="3">
    <source>
        <dbReference type="Proteomes" id="UP000552644"/>
    </source>
</evidence>
<comment type="caution">
    <text evidence="2">The sequence shown here is derived from an EMBL/GenBank/DDBJ whole genome shotgun (WGS) entry which is preliminary data.</text>
</comment>
<dbReference type="InterPro" id="IPR007436">
    <property type="entry name" value="DUF485"/>
</dbReference>
<gene>
    <name evidence="2" type="ORF">FHS44_003817</name>
</gene>
<keyword evidence="1" id="KW-0472">Membrane</keyword>
<dbReference type="PANTHER" id="PTHR38441:SF1">
    <property type="entry name" value="MEMBRANE PROTEIN"/>
    <property type="match status" value="1"/>
</dbReference>
<proteinExistence type="predicted"/>
<feature type="transmembrane region" description="Helical" evidence="1">
    <location>
        <begin position="30"/>
        <end position="52"/>
    </location>
</feature>
<dbReference type="PANTHER" id="PTHR38441">
    <property type="entry name" value="INTEGRAL MEMBRANE PROTEIN-RELATED"/>
    <property type="match status" value="1"/>
</dbReference>
<dbReference type="Proteomes" id="UP000552644">
    <property type="component" value="Unassembled WGS sequence"/>
</dbReference>
<organism evidence="2 3">
    <name type="scientific">Streptosporangium saharense</name>
    <dbReference type="NCBI Taxonomy" id="1706840"/>
    <lineage>
        <taxon>Bacteria</taxon>
        <taxon>Bacillati</taxon>
        <taxon>Actinomycetota</taxon>
        <taxon>Actinomycetes</taxon>
        <taxon>Streptosporangiales</taxon>
        <taxon>Streptosporangiaceae</taxon>
        <taxon>Streptosporangium</taxon>
    </lineage>
</organism>
<protein>
    <submittedName>
        <fullName evidence="2">Uncharacterized membrane protein (DUF485 family)</fullName>
    </submittedName>
</protein>
<keyword evidence="1" id="KW-1133">Transmembrane helix</keyword>
<name>A0A7W7QNJ6_9ACTN</name>
<keyword evidence="1" id="KW-0812">Transmembrane</keyword>
<evidence type="ECO:0000313" key="2">
    <source>
        <dbReference type="EMBL" id="MBB4916729.1"/>
    </source>
</evidence>
<evidence type="ECO:0000256" key="1">
    <source>
        <dbReference type="SAM" id="Phobius"/>
    </source>
</evidence>